<keyword evidence="5" id="KW-1185">Reference proteome</keyword>
<protein>
    <submittedName>
        <fullName evidence="4">N-acetyltransferase</fullName>
    </submittedName>
</protein>
<keyword evidence="1" id="KW-0808">Transferase</keyword>
<gene>
    <name evidence="4" type="ORF">H8S23_06210</name>
</gene>
<dbReference type="PANTHER" id="PTHR43072:SF23">
    <property type="entry name" value="UPF0039 PROTEIN C11D3.02C"/>
    <property type="match status" value="1"/>
</dbReference>
<name>A0A923KXU9_9FIRM</name>
<comment type="caution">
    <text evidence="4">The sequence shown here is derived from an EMBL/GenBank/DDBJ whole genome shotgun (WGS) entry which is preliminary data.</text>
</comment>
<keyword evidence="2" id="KW-0012">Acyltransferase</keyword>
<accession>A0A923KXU9</accession>
<dbReference type="PROSITE" id="PS51186">
    <property type="entry name" value="GNAT"/>
    <property type="match status" value="1"/>
</dbReference>
<evidence type="ECO:0000256" key="1">
    <source>
        <dbReference type="ARBA" id="ARBA00022679"/>
    </source>
</evidence>
<evidence type="ECO:0000256" key="2">
    <source>
        <dbReference type="ARBA" id="ARBA00023315"/>
    </source>
</evidence>
<dbReference type="GO" id="GO:0016747">
    <property type="term" value="F:acyltransferase activity, transferring groups other than amino-acyl groups"/>
    <property type="evidence" value="ECO:0007669"/>
    <property type="project" value="InterPro"/>
</dbReference>
<dbReference type="AlphaFoldDB" id="A0A923KXU9"/>
<dbReference type="CDD" id="cd04301">
    <property type="entry name" value="NAT_SF"/>
    <property type="match status" value="1"/>
</dbReference>
<proteinExistence type="predicted"/>
<dbReference type="EMBL" id="JACONZ010000002">
    <property type="protein sequence ID" value="MBC5581094.1"/>
    <property type="molecule type" value="Genomic_DNA"/>
</dbReference>
<evidence type="ECO:0000313" key="5">
    <source>
        <dbReference type="Proteomes" id="UP000659630"/>
    </source>
</evidence>
<dbReference type="InterPro" id="IPR016181">
    <property type="entry name" value="Acyl_CoA_acyltransferase"/>
</dbReference>
<dbReference type="Pfam" id="PF00583">
    <property type="entry name" value="Acetyltransf_1"/>
    <property type="match status" value="1"/>
</dbReference>
<sequence>MLRLGTPMDAGELLAVYAPYVEKTAVTFETRTPALEEFAGRIDEDGRYPWVLAFHSGELLGYACAHPFSGRAAYGWTAETSIYLREDRRGLGVGRKLYTALLELLRLQGYGSAVAVLTDPNAPSEAFHEKLGFSVCGRLPRAGYKAGRWWGVSWWQKELQAPGFVPGPILPLPALSRGTVERVLRENS</sequence>
<dbReference type="Gene3D" id="3.40.630.30">
    <property type="match status" value="1"/>
</dbReference>
<evidence type="ECO:0000313" key="4">
    <source>
        <dbReference type="EMBL" id="MBC5581094.1"/>
    </source>
</evidence>
<organism evidence="4 5">
    <name type="scientific">Anaerofilum hominis</name>
    <dbReference type="NCBI Taxonomy" id="2763016"/>
    <lineage>
        <taxon>Bacteria</taxon>
        <taxon>Bacillati</taxon>
        <taxon>Bacillota</taxon>
        <taxon>Clostridia</taxon>
        <taxon>Eubacteriales</taxon>
        <taxon>Oscillospiraceae</taxon>
        <taxon>Anaerofilum</taxon>
    </lineage>
</organism>
<dbReference type="InterPro" id="IPR000182">
    <property type="entry name" value="GNAT_dom"/>
</dbReference>
<dbReference type="PANTHER" id="PTHR43072">
    <property type="entry name" value="N-ACETYLTRANSFERASE"/>
    <property type="match status" value="1"/>
</dbReference>
<dbReference type="RefSeq" id="WP_186887464.1">
    <property type="nucleotide sequence ID" value="NZ_JACONZ010000002.1"/>
</dbReference>
<dbReference type="Proteomes" id="UP000659630">
    <property type="component" value="Unassembled WGS sequence"/>
</dbReference>
<evidence type="ECO:0000259" key="3">
    <source>
        <dbReference type="PROSITE" id="PS51186"/>
    </source>
</evidence>
<reference evidence="4" key="1">
    <citation type="submission" date="2020-08" db="EMBL/GenBank/DDBJ databases">
        <title>Genome public.</title>
        <authorList>
            <person name="Liu C."/>
            <person name="Sun Q."/>
        </authorList>
    </citation>
    <scope>NUCLEOTIDE SEQUENCE</scope>
    <source>
        <strain evidence="4">BX8</strain>
    </source>
</reference>
<dbReference type="SUPFAM" id="SSF55729">
    <property type="entry name" value="Acyl-CoA N-acyltransferases (Nat)"/>
    <property type="match status" value="1"/>
</dbReference>
<feature type="domain" description="N-acetyltransferase" evidence="3">
    <location>
        <begin position="1"/>
        <end position="160"/>
    </location>
</feature>